<dbReference type="Proteomes" id="UP000537825">
    <property type="component" value="Unassembled WGS sequence"/>
</dbReference>
<reference evidence="3 4" key="1">
    <citation type="submission" date="2020-01" db="EMBL/GenBank/DDBJ databases">
        <title>The draft genome sequence of Corallococcus exiguus DSM 14696.</title>
        <authorList>
            <person name="Zhang X."/>
            <person name="Zhu H."/>
        </authorList>
    </citation>
    <scope>NUCLEOTIDE SEQUENCE [LARGE SCALE GENOMIC DNA]</scope>
    <source>
        <strain evidence="3 4">DSM 14696</strain>
    </source>
</reference>
<dbReference type="InterPro" id="IPR001789">
    <property type="entry name" value="Sig_transdc_resp-reg_receiver"/>
</dbReference>
<feature type="modified residue" description="4-aspartylphosphate" evidence="1">
    <location>
        <position position="48"/>
    </location>
</feature>
<dbReference type="AlphaFoldDB" id="A0A7X5BQS8"/>
<evidence type="ECO:0000259" key="2">
    <source>
        <dbReference type="PROSITE" id="PS50110"/>
    </source>
</evidence>
<evidence type="ECO:0000256" key="1">
    <source>
        <dbReference type="PROSITE-ProRule" id="PRU00169"/>
    </source>
</evidence>
<accession>A0A7X5BQS8</accession>
<dbReference type="SUPFAM" id="SSF52172">
    <property type="entry name" value="CheY-like"/>
    <property type="match status" value="1"/>
</dbReference>
<protein>
    <submittedName>
        <fullName evidence="3">Response regulator</fullName>
    </submittedName>
</protein>
<name>A0A7X5BQS8_9BACT</name>
<dbReference type="GO" id="GO:0000160">
    <property type="term" value="P:phosphorelay signal transduction system"/>
    <property type="evidence" value="ECO:0007669"/>
    <property type="project" value="InterPro"/>
</dbReference>
<dbReference type="InterPro" id="IPR011006">
    <property type="entry name" value="CheY-like_superfamily"/>
</dbReference>
<dbReference type="PROSITE" id="PS50110">
    <property type="entry name" value="RESPONSE_REGULATORY"/>
    <property type="match status" value="1"/>
</dbReference>
<evidence type="ECO:0000313" key="3">
    <source>
        <dbReference type="EMBL" id="NBC40019.1"/>
    </source>
</evidence>
<proteinExistence type="predicted"/>
<dbReference type="RefSeq" id="WP_161662741.1">
    <property type="nucleotide sequence ID" value="NZ_CBCSLE010000007.1"/>
</dbReference>
<dbReference type="EMBL" id="JAAAPK010000002">
    <property type="protein sequence ID" value="NBC40019.1"/>
    <property type="molecule type" value="Genomic_DNA"/>
</dbReference>
<keyword evidence="1" id="KW-0597">Phosphoprotein</keyword>
<organism evidence="3 4">
    <name type="scientific">Corallococcus exiguus</name>
    <dbReference type="NCBI Taxonomy" id="83462"/>
    <lineage>
        <taxon>Bacteria</taxon>
        <taxon>Pseudomonadati</taxon>
        <taxon>Myxococcota</taxon>
        <taxon>Myxococcia</taxon>
        <taxon>Myxococcales</taxon>
        <taxon>Cystobacterineae</taxon>
        <taxon>Myxococcaceae</taxon>
        <taxon>Corallococcus</taxon>
    </lineage>
</organism>
<evidence type="ECO:0000313" key="4">
    <source>
        <dbReference type="Proteomes" id="UP000537825"/>
    </source>
</evidence>
<comment type="caution">
    <text evidence="3">The sequence shown here is derived from an EMBL/GenBank/DDBJ whole genome shotgun (WGS) entry which is preliminary data.</text>
</comment>
<sequence>MIEDDEDKRNRISDFIATIITAEIKEARSLQSGLQAIIAETHDVVILDMTMPTFDITSEEGGGRPQAYAGRELLRHMKRRNINTPAIVVTQFDRFGQGPNSLTLEELNKDLHASHPGHYLGTVYYSVTLDGWQDALSRLLSKVTTKKGPTQ</sequence>
<keyword evidence="4" id="KW-1185">Reference proteome</keyword>
<dbReference type="Gene3D" id="3.40.50.2300">
    <property type="match status" value="1"/>
</dbReference>
<gene>
    <name evidence="3" type="ORF">GTZ93_09255</name>
</gene>
<dbReference type="CDD" id="cd00156">
    <property type="entry name" value="REC"/>
    <property type="match status" value="1"/>
</dbReference>
<feature type="domain" description="Response regulatory" evidence="2">
    <location>
        <begin position="1"/>
        <end position="124"/>
    </location>
</feature>